<evidence type="ECO:0000256" key="2">
    <source>
        <dbReference type="SAM" id="SignalP"/>
    </source>
</evidence>
<feature type="chain" id="PRO_5035307194" evidence="2">
    <location>
        <begin position="28"/>
        <end position="330"/>
    </location>
</feature>
<dbReference type="Gene3D" id="3.40.190.10">
    <property type="entry name" value="Periplasmic binding protein-like II"/>
    <property type="match status" value="1"/>
</dbReference>
<dbReference type="Gene3D" id="3.40.190.150">
    <property type="entry name" value="Bordetella uptake gene, domain 1"/>
    <property type="match status" value="1"/>
</dbReference>
<dbReference type="PIRSF" id="PIRSF017082">
    <property type="entry name" value="YflP"/>
    <property type="match status" value="1"/>
</dbReference>
<dbReference type="Proteomes" id="UP000597507">
    <property type="component" value="Unassembled WGS sequence"/>
</dbReference>
<evidence type="ECO:0000313" key="4">
    <source>
        <dbReference type="Proteomes" id="UP000597507"/>
    </source>
</evidence>
<comment type="caution">
    <text evidence="3">The sequence shown here is derived from an EMBL/GenBank/DDBJ whole genome shotgun (WGS) entry which is preliminary data.</text>
</comment>
<dbReference type="PANTHER" id="PTHR42928">
    <property type="entry name" value="TRICARBOXYLATE-BINDING PROTEIN"/>
    <property type="match status" value="1"/>
</dbReference>
<keyword evidence="2" id="KW-0732">Signal</keyword>
<accession>A0A8J2ZCE7</accession>
<keyword evidence="4" id="KW-1185">Reference proteome</keyword>
<gene>
    <name evidence="3" type="ORF">GCM10010964_26140</name>
</gene>
<proteinExistence type="inferred from homology"/>
<feature type="signal peptide" evidence="2">
    <location>
        <begin position="1"/>
        <end position="27"/>
    </location>
</feature>
<evidence type="ECO:0000256" key="1">
    <source>
        <dbReference type="ARBA" id="ARBA00006987"/>
    </source>
</evidence>
<dbReference type="InterPro" id="IPR042100">
    <property type="entry name" value="Bug_dom1"/>
</dbReference>
<dbReference type="InterPro" id="IPR005064">
    <property type="entry name" value="BUG"/>
</dbReference>
<dbReference type="CDD" id="cd13578">
    <property type="entry name" value="PBP2_Bug27"/>
    <property type="match status" value="1"/>
</dbReference>
<dbReference type="EMBL" id="BMKS01000007">
    <property type="protein sequence ID" value="GGG37075.1"/>
    <property type="molecule type" value="Genomic_DNA"/>
</dbReference>
<evidence type="ECO:0000313" key="3">
    <source>
        <dbReference type="EMBL" id="GGG37075.1"/>
    </source>
</evidence>
<dbReference type="SUPFAM" id="SSF53850">
    <property type="entry name" value="Periplasmic binding protein-like II"/>
    <property type="match status" value="1"/>
</dbReference>
<dbReference type="AlphaFoldDB" id="A0A8J2ZCE7"/>
<comment type="similarity">
    <text evidence="1">Belongs to the UPF0065 (bug) family.</text>
</comment>
<name>A0A8J2ZCE7_9PROT</name>
<sequence length="330" mass="34997">MPHLRRRAVLATLGAAALLPQRNPAPAQQPAPGWPARPVRVVVPFAPGGPADVIARSLGERLAEIWGQPAVVENRAGAGGNIGAEHVARSAPDGHTLLLCASSHVQNVALYRSLPYDPIRDFTPVSLVAYYSLVVVVHPSVPARTLAEFAALMRDRPGEVTITSAGTGTPTHLSAELFALRVGARFTHVPFQGAAPAHTALLGGQVQAMFHNPVLAVPAVQAGRLRALATTGPQRSPALPEVPTVAESGHPGYEVGTWFAMLGPAGLPAPVVAKLDADLRRVLAEPALRERFARQSLEIPEPGPEHLGRVMRDDLQRWGDLIRRLGIQPS</sequence>
<dbReference type="RefSeq" id="WP_188900883.1">
    <property type="nucleotide sequence ID" value="NZ_BMKS01000007.1"/>
</dbReference>
<organism evidence="3 4">
    <name type="scientific">Caldovatus sediminis</name>
    <dbReference type="NCBI Taxonomy" id="2041189"/>
    <lineage>
        <taxon>Bacteria</taxon>
        <taxon>Pseudomonadati</taxon>
        <taxon>Pseudomonadota</taxon>
        <taxon>Alphaproteobacteria</taxon>
        <taxon>Acetobacterales</taxon>
        <taxon>Roseomonadaceae</taxon>
        <taxon>Caldovatus</taxon>
    </lineage>
</organism>
<reference evidence="3 4" key="1">
    <citation type="journal article" date="2014" name="Int. J. Syst. Evol. Microbiol.">
        <title>Complete genome sequence of Corynebacterium casei LMG S-19264T (=DSM 44701T), isolated from a smear-ripened cheese.</title>
        <authorList>
            <consortium name="US DOE Joint Genome Institute (JGI-PGF)"/>
            <person name="Walter F."/>
            <person name="Albersmeier A."/>
            <person name="Kalinowski J."/>
            <person name="Ruckert C."/>
        </authorList>
    </citation>
    <scope>NUCLEOTIDE SEQUENCE [LARGE SCALE GENOMIC DNA]</scope>
    <source>
        <strain evidence="3 4">CGMCC 1.16330</strain>
    </source>
</reference>
<protein>
    <submittedName>
        <fullName evidence="3">MFS transporter</fullName>
    </submittedName>
</protein>
<dbReference type="PANTHER" id="PTHR42928:SF5">
    <property type="entry name" value="BLR1237 PROTEIN"/>
    <property type="match status" value="1"/>
</dbReference>
<dbReference type="Pfam" id="PF03401">
    <property type="entry name" value="TctC"/>
    <property type="match status" value="1"/>
</dbReference>